<dbReference type="CDD" id="cd14485">
    <property type="entry name" value="mltA_like_LT_A"/>
    <property type="match status" value="1"/>
</dbReference>
<dbReference type="EMBL" id="SRXV01000003">
    <property type="protein sequence ID" value="TGY92497.1"/>
    <property type="molecule type" value="Genomic_DNA"/>
</dbReference>
<evidence type="ECO:0000313" key="9">
    <source>
        <dbReference type="Proteomes" id="UP000305451"/>
    </source>
</evidence>
<dbReference type="GO" id="GO:0009254">
    <property type="term" value="P:peptidoglycan turnover"/>
    <property type="evidence" value="ECO:0007669"/>
    <property type="project" value="InterPro"/>
</dbReference>
<dbReference type="InterPro" id="IPR026044">
    <property type="entry name" value="MltA"/>
</dbReference>
<proteinExistence type="predicted"/>
<feature type="chain" id="PRO_5020864744" description="peptidoglycan lytic exotransglycosylase" evidence="6">
    <location>
        <begin position="36"/>
        <end position="416"/>
    </location>
</feature>
<dbReference type="Pfam" id="PF03562">
    <property type="entry name" value="MltA"/>
    <property type="match status" value="1"/>
</dbReference>
<evidence type="ECO:0000259" key="7">
    <source>
        <dbReference type="SMART" id="SM00925"/>
    </source>
</evidence>
<dbReference type="PIRSF" id="PIRSF019422">
    <property type="entry name" value="MltA"/>
    <property type="match status" value="1"/>
</dbReference>
<feature type="signal peptide" evidence="6">
    <location>
        <begin position="1"/>
        <end position="35"/>
    </location>
</feature>
<reference evidence="8 9" key="1">
    <citation type="journal article" date="2013" name="Int. J. Syst. Evol. Microbiol.">
        <title>Marinicauda pacifica gen. nov., sp. nov., a prosthecate alphaproteobacterium of the family Hyphomonadaceae isolated from deep seawater.</title>
        <authorList>
            <person name="Zhang X.Y."/>
            <person name="Li G.W."/>
            <person name="Wang C.S."/>
            <person name="Zhang Y.J."/>
            <person name="Xu X.W."/>
            <person name="Li H."/>
            <person name="Liu A."/>
            <person name="Liu C."/>
            <person name="Xie B.B."/>
            <person name="Qin Q.L."/>
            <person name="Xu Z."/>
            <person name="Chen X.L."/>
            <person name="Zhou B.C."/>
            <person name="Zhang Y.Z."/>
        </authorList>
    </citation>
    <scope>NUCLEOTIDE SEQUENCE [LARGE SCALE GENOMIC DNA]</scope>
    <source>
        <strain evidence="8 9">P-1 km-3</strain>
    </source>
</reference>
<evidence type="ECO:0000256" key="4">
    <source>
        <dbReference type="ARBA" id="ARBA00023316"/>
    </source>
</evidence>
<dbReference type="Gene3D" id="2.40.40.10">
    <property type="entry name" value="RlpA-like domain"/>
    <property type="match status" value="1"/>
</dbReference>
<protein>
    <recommendedName>
        <fullName evidence="2">peptidoglycan lytic exotransglycosylase</fullName>
        <ecNumber evidence="2">4.2.2.n1</ecNumber>
    </recommendedName>
    <alternativeName>
        <fullName evidence="5">Murein hydrolase A</fullName>
    </alternativeName>
</protein>
<dbReference type="GO" id="GO:0071555">
    <property type="term" value="P:cell wall organization"/>
    <property type="evidence" value="ECO:0007669"/>
    <property type="project" value="UniProtKB-KW"/>
</dbReference>
<dbReference type="CDD" id="cd14668">
    <property type="entry name" value="mlta_B"/>
    <property type="match status" value="1"/>
</dbReference>
<dbReference type="GO" id="GO:0009253">
    <property type="term" value="P:peptidoglycan catabolic process"/>
    <property type="evidence" value="ECO:0007669"/>
    <property type="project" value="TreeGrafter"/>
</dbReference>
<comment type="catalytic activity">
    <reaction evidence="1">
        <text>Exolytic cleavage of the (1-&gt;4)-beta-glycosidic linkage between N-acetylmuramic acid (MurNAc) and N-acetylglucosamine (GlcNAc) residues in peptidoglycan, from either the reducing or the non-reducing ends of the peptidoglycan chains, with concomitant formation of a 1,6-anhydrobond in the MurNAc residue.</text>
        <dbReference type="EC" id="4.2.2.n1"/>
    </reaction>
</comment>
<evidence type="ECO:0000313" key="8">
    <source>
        <dbReference type="EMBL" id="TGY92497.1"/>
    </source>
</evidence>
<dbReference type="PANTHER" id="PTHR30124">
    <property type="entry name" value="MEMBRANE-BOUND LYTIC MUREIN TRANSGLYCOSYLASE A"/>
    <property type="match status" value="1"/>
</dbReference>
<dbReference type="GO" id="GO:0008933">
    <property type="term" value="F:peptidoglycan lytic transglycosylase activity"/>
    <property type="evidence" value="ECO:0007669"/>
    <property type="project" value="TreeGrafter"/>
</dbReference>
<dbReference type="SMART" id="SM00925">
    <property type="entry name" value="MltA"/>
    <property type="match status" value="1"/>
</dbReference>
<dbReference type="Proteomes" id="UP000305451">
    <property type="component" value="Unassembled WGS sequence"/>
</dbReference>
<evidence type="ECO:0000256" key="6">
    <source>
        <dbReference type="SAM" id="SignalP"/>
    </source>
</evidence>
<keyword evidence="9" id="KW-1185">Reference proteome</keyword>
<dbReference type="SUPFAM" id="SSF50685">
    <property type="entry name" value="Barwin-like endoglucanases"/>
    <property type="match status" value="1"/>
</dbReference>
<dbReference type="Pfam" id="PF06725">
    <property type="entry name" value="3D"/>
    <property type="match status" value="1"/>
</dbReference>
<keyword evidence="3" id="KW-0456">Lyase</keyword>
<dbReference type="GO" id="GO:0019867">
    <property type="term" value="C:outer membrane"/>
    <property type="evidence" value="ECO:0007669"/>
    <property type="project" value="InterPro"/>
</dbReference>
<evidence type="ECO:0000256" key="3">
    <source>
        <dbReference type="ARBA" id="ARBA00023239"/>
    </source>
</evidence>
<comment type="caution">
    <text evidence="8">The sequence shown here is derived from an EMBL/GenBank/DDBJ whole genome shotgun (WGS) entry which is preliminary data.</text>
</comment>
<dbReference type="OrthoDB" id="9783686at2"/>
<dbReference type="AlphaFoldDB" id="A0A4S2H9F7"/>
<dbReference type="Gene3D" id="2.40.240.50">
    <property type="entry name" value="Barwin-like endoglucanases"/>
    <property type="match status" value="1"/>
</dbReference>
<name>A0A4S2H9F7_9PROT</name>
<accession>A0A4S2H9F7</accession>
<sequence length="416" mass="44182">MSPLPIRTGSLRGSNPSSLLLALLFCLVAAGCASQDTGPRHLPAVGVATPVAPARSTATTFGALPGWSGTDPRGALSALVQSCQRIAARPDHAPMSERVTYAGAAGDWRGVCAEAVRLHQSATTAVAARNFFERAFTPLALSGTGQLTAYYEPLVEVRSRPDEEFSMAIRARPGDLLTGDLGQFIAGLEGQRIVGRASAETFEPYRPREEIERYDLGVPLAWGRPVDIFFLQVQGSGRLVYPDGSQARAAFAAHNGLPYVSIGRVLINRGALSPHNASKDDIEAWLNARGPQAWTELFNENPRYVFFQLQPLGDSSVGPAGAQGAPLTPMASLAVDPAYHAWGVPIFLDAAVYGDPDWSGLVVAQDAGGAIQGPLRGDLFVGWGDEAGFRAGRQNAQARWFVLLPNALAARIARTS</sequence>
<dbReference type="PROSITE" id="PS51257">
    <property type="entry name" value="PROKAR_LIPOPROTEIN"/>
    <property type="match status" value="1"/>
</dbReference>
<keyword evidence="6" id="KW-0732">Signal</keyword>
<evidence type="ECO:0000256" key="2">
    <source>
        <dbReference type="ARBA" id="ARBA00012587"/>
    </source>
</evidence>
<evidence type="ECO:0000256" key="5">
    <source>
        <dbReference type="ARBA" id="ARBA00030918"/>
    </source>
</evidence>
<dbReference type="InterPro" id="IPR010611">
    <property type="entry name" value="3D_dom"/>
</dbReference>
<dbReference type="InterPro" id="IPR036908">
    <property type="entry name" value="RlpA-like_sf"/>
</dbReference>
<organism evidence="8 9">
    <name type="scientific">Marinicauda pacifica</name>
    <dbReference type="NCBI Taxonomy" id="1133559"/>
    <lineage>
        <taxon>Bacteria</taxon>
        <taxon>Pseudomonadati</taxon>
        <taxon>Pseudomonadota</taxon>
        <taxon>Alphaproteobacteria</taxon>
        <taxon>Maricaulales</taxon>
        <taxon>Maricaulaceae</taxon>
        <taxon>Marinicauda</taxon>
    </lineage>
</organism>
<gene>
    <name evidence="8" type="ORF">E5162_12740</name>
</gene>
<dbReference type="EC" id="4.2.2.n1" evidence="2"/>
<evidence type="ECO:0000256" key="1">
    <source>
        <dbReference type="ARBA" id="ARBA00001420"/>
    </source>
</evidence>
<dbReference type="GO" id="GO:0004553">
    <property type="term" value="F:hydrolase activity, hydrolyzing O-glycosyl compounds"/>
    <property type="evidence" value="ECO:0007669"/>
    <property type="project" value="InterPro"/>
</dbReference>
<feature type="domain" description="Lytic transglycosylase MltA" evidence="7">
    <location>
        <begin position="154"/>
        <end position="308"/>
    </location>
</feature>
<dbReference type="InterPro" id="IPR005300">
    <property type="entry name" value="MltA_B"/>
</dbReference>
<dbReference type="PANTHER" id="PTHR30124:SF0">
    <property type="entry name" value="MEMBRANE-BOUND LYTIC MUREIN TRANSGLYCOSYLASE A"/>
    <property type="match status" value="1"/>
</dbReference>
<keyword evidence="4" id="KW-0961">Cell wall biogenesis/degradation</keyword>